<sequence>MSLKSGTQRGNVIEINIGYTKVISVKLDLSLLKELDDTYRRYNFQSRSELIREALRLYLTLLQKYGREKLLQMLNGTEG</sequence>
<evidence type="ECO:0000259" key="1">
    <source>
        <dbReference type="Pfam" id="PF01402"/>
    </source>
</evidence>
<gene>
    <name evidence="2" type="ORF">EYH02_00500</name>
</gene>
<comment type="caution">
    <text evidence="2">The sequence shown here is derived from an EMBL/GenBank/DDBJ whole genome shotgun (WGS) entry which is preliminary data.</text>
</comment>
<dbReference type="EMBL" id="DQTV01000011">
    <property type="protein sequence ID" value="HIP56542.1"/>
    <property type="molecule type" value="Genomic_DNA"/>
</dbReference>
<name>A0A833DSQ1_9CREN</name>
<dbReference type="InterPro" id="IPR010985">
    <property type="entry name" value="Ribbon_hlx_hlx"/>
</dbReference>
<organism evidence="2 3">
    <name type="scientific">Ignisphaera aggregans</name>
    <dbReference type="NCBI Taxonomy" id="334771"/>
    <lineage>
        <taxon>Archaea</taxon>
        <taxon>Thermoproteota</taxon>
        <taxon>Thermoprotei</taxon>
        <taxon>Desulfurococcales</taxon>
        <taxon>Desulfurococcaceae</taxon>
        <taxon>Ignisphaera</taxon>
    </lineage>
</organism>
<dbReference type="Pfam" id="PF01402">
    <property type="entry name" value="RHH_1"/>
    <property type="match status" value="1"/>
</dbReference>
<dbReference type="CDD" id="cd22231">
    <property type="entry name" value="RHH_NikR_HicB-like"/>
    <property type="match status" value="1"/>
</dbReference>
<feature type="domain" description="Ribbon-helix-helix protein CopG" evidence="1">
    <location>
        <begin position="21"/>
        <end position="60"/>
    </location>
</feature>
<evidence type="ECO:0000313" key="2">
    <source>
        <dbReference type="EMBL" id="HIP56542.1"/>
    </source>
</evidence>
<dbReference type="Proteomes" id="UP000605805">
    <property type="component" value="Unassembled WGS sequence"/>
</dbReference>
<dbReference type="GO" id="GO:0006355">
    <property type="term" value="P:regulation of DNA-templated transcription"/>
    <property type="evidence" value="ECO:0007669"/>
    <property type="project" value="InterPro"/>
</dbReference>
<proteinExistence type="predicted"/>
<dbReference type="InterPro" id="IPR002145">
    <property type="entry name" value="CopG"/>
</dbReference>
<evidence type="ECO:0000313" key="3">
    <source>
        <dbReference type="Proteomes" id="UP000605805"/>
    </source>
</evidence>
<dbReference type="AlphaFoldDB" id="A0A833DSQ1"/>
<dbReference type="SUPFAM" id="SSF47598">
    <property type="entry name" value="Ribbon-helix-helix"/>
    <property type="match status" value="1"/>
</dbReference>
<reference evidence="2" key="1">
    <citation type="journal article" date="2020" name="ISME J.">
        <title>Gammaproteobacteria mediating utilization of methyl-, sulfur- and petroleum organic compounds in deep ocean hydrothermal plumes.</title>
        <authorList>
            <person name="Zhou Z."/>
            <person name="Liu Y."/>
            <person name="Pan J."/>
            <person name="Cron B.R."/>
            <person name="Toner B.M."/>
            <person name="Anantharaman K."/>
            <person name="Breier J.A."/>
            <person name="Dick G.J."/>
            <person name="Li M."/>
        </authorList>
    </citation>
    <scope>NUCLEOTIDE SEQUENCE</scope>
    <source>
        <strain evidence="2">SZUA-1435</strain>
    </source>
</reference>
<protein>
    <submittedName>
        <fullName evidence="2">Ribbon-helix-helix protein, CopG family</fullName>
    </submittedName>
</protein>
<dbReference type="InterPro" id="IPR013321">
    <property type="entry name" value="Arc_rbn_hlx_hlx"/>
</dbReference>
<dbReference type="Gene3D" id="1.10.1220.10">
    <property type="entry name" value="Met repressor-like"/>
    <property type="match status" value="1"/>
</dbReference>
<accession>A0A833DSQ1</accession>